<protein>
    <recommendedName>
        <fullName evidence="9">Multidrug-efflux transporter</fullName>
    </recommendedName>
</protein>
<feature type="transmembrane region" description="Helical" evidence="10">
    <location>
        <begin position="12"/>
        <end position="33"/>
    </location>
</feature>
<evidence type="ECO:0000256" key="7">
    <source>
        <dbReference type="ARBA" id="ARBA00023065"/>
    </source>
</evidence>
<feature type="transmembrane region" description="Helical" evidence="10">
    <location>
        <begin position="165"/>
        <end position="188"/>
    </location>
</feature>
<keyword evidence="6 10" id="KW-1133">Transmembrane helix</keyword>
<keyword evidence="4" id="KW-1003">Cell membrane</keyword>
<feature type="transmembrane region" description="Helical" evidence="10">
    <location>
        <begin position="89"/>
        <end position="112"/>
    </location>
</feature>
<evidence type="ECO:0000256" key="6">
    <source>
        <dbReference type="ARBA" id="ARBA00022989"/>
    </source>
</evidence>
<dbReference type="PANTHER" id="PTHR43298:SF2">
    <property type="entry name" value="FMN_FAD EXPORTER YEEO-RELATED"/>
    <property type="match status" value="1"/>
</dbReference>
<dbReference type="Pfam" id="PF01554">
    <property type="entry name" value="MatE"/>
    <property type="match status" value="2"/>
</dbReference>
<keyword evidence="8 10" id="KW-0472">Membrane</keyword>
<keyword evidence="5 10" id="KW-0812">Transmembrane</keyword>
<proteinExistence type="predicted"/>
<dbReference type="EMBL" id="CAMAPD010000001">
    <property type="protein sequence ID" value="CAH9050359.1"/>
    <property type="molecule type" value="Genomic_DNA"/>
</dbReference>
<reference evidence="11 12" key="1">
    <citation type="submission" date="2022-07" db="EMBL/GenBank/DDBJ databases">
        <authorList>
            <person name="Criscuolo A."/>
        </authorList>
    </citation>
    <scope>NUCLEOTIDE SEQUENCE [LARGE SCALE GENOMIC DNA]</scope>
    <source>
        <strain evidence="12">CIP 111951</strain>
    </source>
</reference>
<dbReference type="Proteomes" id="UP001152485">
    <property type="component" value="Unassembled WGS sequence"/>
</dbReference>
<keyword evidence="3" id="KW-0050">Antiport</keyword>
<feature type="transmembrane region" description="Helical" evidence="10">
    <location>
        <begin position="284"/>
        <end position="305"/>
    </location>
</feature>
<gene>
    <name evidence="11" type="primary">mepA</name>
    <name evidence="11" type="ORF">PSECIP111951_00176</name>
</gene>
<sequence length="463" mass="50734">MQDLTKGPIQKHIISMALPIAIGMLIQTLYFIIDLYFVGHIGKTALAGVSTAGNLFFFVMALTQVFNVGCATLIAHAIGRKDKQHANKIYSHTMFYSVLATLLSLVVGYGFSGNYFLATAADNATYQACIDYFYWFLPSISLQFVLTAIMASMRGAGLVKPFMMMQMFALIINAILSPILITGVGVFTPMGVSGAGLASSIAAIIALLLSMLYLKNNKKTLQLRVADMRSDWPTLKNLLRVGVPAGSEFMLTFLYMAVIYWVLADFGAHEQAGFGLGSRIMQSLFLPVLAIAFAAPAIAGQNYAAGKLKRVYVTYKFTMLITVTLMLLISIPCIVVPQIFFTAFSDDPQVIRAATTFLSFIGFNFVPAGIVFSASAMFQAFGNTWPSLLGTSIRIGSFCCLLFFYLSQQALTISTMWTISVVTVCIQAILVFIMLQVTLKRRVFSKALKRKSDVRLVTNTTVF</sequence>
<dbReference type="PIRSF" id="PIRSF006603">
    <property type="entry name" value="DinF"/>
    <property type="match status" value="1"/>
</dbReference>
<evidence type="ECO:0000256" key="1">
    <source>
        <dbReference type="ARBA" id="ARBA00004429"/>
    </source>
</evidence>
<dbReference type="PANTHER" id="PTHR43298">
    <property type="entry name" value="MULTIDRUG RESISTANCE PROTEIN NORM-RELATED"/>
    <property type="match status" value="1"/>
</dbReference>
<feature type="transmembrane region" description="Helical" evidence="10">
    <location>
        <begin position="353"/>
        <end position="378"/>
    </location>
</feature>
<keyword evidence="7" id="KW-0406">Ion transport</keyword>
<dbReference type="RefSeq" id="WP_261591383.1">
    <property type="nucleotide sequence ID" value="NZ_CAMAPD010000001.1"/>
</dbReference>
<keyword evidence="2" id="KW-0813">Transport</keyword>
<feature type="transmembrane region" description="Helical" evidence="10">
    <location>
        <begin position="317"/>
        <end position="341"/>
    </location>
</feature>
<feature type="transmembrane region" description="Helical" evidence="10">
    <location>
        <begin position="194"/>
        <end position="214"/>
    </location>
</feature>
<evidence type="ECO:0000256" key="2">
    <source>
        <dbReference type="ARBA" id="ARBA00022448"/>
    </source>
</evidence>
<evidence type="ECO:0000256" key="4">
    <source>
        <dbReference type="ARBA" id="ARBA00022475"/>
    </source>
</evidence>
<evidence type="ECO:0000256" key="10">
    <source>
        <dbReference type="SAM" id="Phobius"/>
    </source>
</evidence>
<name>A0ABM9GE88_9GAMM</name>
<dbReference type="NCBIfam" id="TIGR00797">
    <property type="entry name" value="matE"/>
    <property type="match status" value="1"/>
</dbReference>
<feature type="transmembrane region" description="Helical" evidence="10">
    <location>
        <begin position="238"/>
        <end position="264"/>
    </location>
</feature>
<feature type="transmembrane region" description="Helical" evidence="10">
    <location>
        <begin position="132"/>
        <end position="153"/>
    </location>
</feature>
<dbReference type="InterPro" id="IPR050222">
    <property type="entry name" value="MATE_MdtK"/>
</dbReference>
<organism evidence="11 12">
    <name type="scientific">Pseudoalteromonas holothuriae</name>
    <dbReference type="NCBI Taxonomy" id="2963714"/>
    <lineage>
        <taxon>Bacteria</taxon>
        <taxon>Pseudomonadati</taxon>
        <taxon>Pseudomonadota</taxon>
        <taxon>Gammaproteobacteria</taxon>
        <taxon>Alteromonadales</taxon>
        <taxon>Pseudoalteromonadaceae</taxon>
        <taxon>Pseudoalteromonas</taxon>
    </lineage>
</organism>
<evidence type="ECO:0000256" key="5">
    <source>
        <dbReference type="ARBA" id="ARBA00022692"/>
    </source>
</evidence>
<evidence type="ECO:0000256" key="9">
    <source>
        <dbReference type="ARBA" id="ARBA00031636"/>
    </source>
</evidence>
<dbReference type="InterPro" id="IPR048279">
    <property type="entry name" value="MdtK-like"/>
</dbReference>
<evidence type="ECO:0000256" key="8">
    <source>
        <dbReference type="ARBA" id="ARBA00023136"/>
    </source>
</evidence>
<comment type="caution">
    <text evidence="11">The sequence shown here is derived from an EMBL/GenBank/DDBJ whole genome shotgun (WGS) entry which is preliminary data.</text>
</comment>
<feature type="transmembrane region" description="Helical" evidence="10">
    <location>
        <begin position="53"/>
        <end position="77"/>
    </location>
</feature>
<feature type="transmembrane region" description="Helical" evidence="10">
    <location>
        <begin position="385"/>
        <end position="405"/>
    </location>
</feature>
<evidence type="ECO:0000313" key="12">
    <source>
        <dbReference type="Proteomes" id="UP001152485"/>
    </source>
</evidence>
<comment type="subcellular location">
    <subcellularLocation>
        <location evidence="1">Cell inner membrane</location>
        <topology evidence="1">Multi-pass membrane protein</topology>
    </subcellularLocation>
</comment>
<evidence type="ECO:0000256" key="3">
    <source>
        <dbReference type="ARBA" id="ARBA00022449"/>
    </source>
</evidence>
<feature type="transmembrane region" description="Helical" evidence="10">
    <location>
        <begin position="417"/>
        <end position="439"/>
    </location>
</feature>
<dbReference type="InterPro" id="IPR002528">
    <property type="entry name" value="MATE_fam"/>
</dbReference>
<accession>A0ABM9GE88</accession>
<evidence type="ECO:0000313" key="11">
    <source>
        <dbReference type="EMBL" id="CAH9050359.1"/>
    </source>
</evidence>